<keyword evidence="5 6" id="KW-0067">ATP-binding</keyword>
<evidence type="ECO:0000256" key="2">
    <source>
        <dbReference type="ARBA" id="ARBA00022679"/>
    </source>
</evidence>
<feature type="domain" description="Polyphosphate kinase C-terminal" evidence="10">
    <location>
        <begin position="502"/>
        <end position="672"/>
    </location>
</feature>
<dbReference type="Pfam" id="PF02503">
    <property type="entry name" value="PP_kinase"/>
    <property type="match status" value="1"/>
</dbReference>
<keyword evidence="6" id="KW-0479">Metal-binding</keyword>
<dbReference type="NCBIfam" id="NF003917">
    <property type="entry name" value="PRK05443.1-1"/>
    <property type="match status" value="1"/>
</dbReference>
<dbReference type="PIRSF" id="PIRSF015589">
    <property type="entry name" value="PP_kinase"/>
    <property type="match status" value="1"/>
</dbReference>
<protein>
    <recommendedName>
        <fullName evidence="6 7">Polyphosphate kinase</fullName>
        <ecNumber evidence="6 7">2.7.4.1</ecNumber>
    </recommendedName>
    <alternativeName>
        <fullName evidence="6">ATP-polyphosphate phosphotransferase</fullName>
    </alternativeName>
    <alternativeName>
        <fullName evidence="6">Polyphosphoric acid kinase</fullName>
    </alternativeName>
</protein>
<evidence type="ECO:0000256" key="7">
    <source>
        <dbReference type="RuleBase" id="RU003800"/>
    </source>
</evidence>
<evidence type="ECO:0000313" key="12">
    <source>
        <dbReference type="EMBL" id="HBJ07630.1"/>
    </source>
</evidence>
<evidence type="ECO:0000256" key="1">
    <source>
        <dbReference type="ARBA" id="ARBA00022553"/>
    </source>
</evidence>
<dbReference type="EC" id="2.7.4.1" evidence="6 7"/>
<evidence type="ECO:0000256" key="5">
    <source>
        <dbReference type="ARBA" id="ARBA00022840"/>
    </source>
</evidence>
<keyword evidence="6" id="KW-0460">Magnesium</keyword>
<dbReference type="GO" id="GO:0005524">
    <property type="term" value="F:ATP binding"/>
    <property type="evidence" value="ECO:0007669"/>
    <property type="project" value="UniProtKB-KW"/>
</dbReference>
<dbReference type="SUPFAM" id="SSF56024">
    <property type="entry name" value="Phospholipase D/nuclease"/>
    <property type="match status" value="2"/>
</dbReference>
<dbReference type="AlphaFoldDB" id="A0A354LZE1"/>
<evidence type="ECO:0000259" key="8">
    <source>
        <dbReference type="Pfam" id="PF02503"/>
    </source>
</evidence>
<feature type="binding site" evidence="6">
    <location>
        <position position="563"/>
    </location>
    <ligand>
        <name>ATP</name>
        <dbReference type="ChEBI" id="CHEBI:30616"/>
    </ligand>
</feature>
<dbReference type="Pfam" id="PF13090">
    <property type="entry name" value="PP_kinase_C"/>
    <property type="match status" value="1"/>
</dbReference>
<feature type="domain" description="Polyphosphate kinase N-terminal" evidence="9">
    <location>
        <begin position="7"/>
        <end position="111"/>
    </location>
</feature>
<reference evidence="12 13" key="1">
    <citation type="journal article" date="2018" name="Nat. Biotechnol.">
        <title>A standardized bacterial taxonomy based on genome phylogeny substantially revises the tree of life.</title>
        <authorList>
            <person name="Parks D.H."/>
            <person name="Chuvochina M."/>
            <person name="Waite D.W."/>
            <person name="Rinke C."/>
            <person name="Skarshewski A."/>
            <person name="Chaumeil P.A."/>
            <person name="Hugenholtz P."/>
        </authorList>
    </citation>
    <scope>NUCLEOTIDE SEQUENCE [LARGE SCALE GENOMIC DNA]</scope>
    <source>
        <strain evidence="12">UBA11482</strain>
    </source>
</reference>
<evidence type="ECO:0000313" key="13">
    <source>
        <dbReference type="Proteomes" id="UP000262954"/>
    </source>
</evidence>
<dbReference type="GO" id="GO:0008976">
    <property type="term" value="F:polyphosphate kinase activity"/>
    <property type="evidence" value="ECO:0007669"/>
    <property type="project" value="UniProtKB-UniRule"/>
</dbReference>
<feature type="active site" description="Phosphohistidine intermediate" evidence="6">
    <location>
        <position position="431"/>
    </location>
</feature>
<accession>A0A354LZE1</accession>
<dbReference type="Gene3D" id="3.30.870.10">
    <property type="entry name" value="Endonuclease Chain A"/>
    <property type="match status" value="2"/>
</dbReference>
<dbReference type="CDD" id="cd09164">
    <property type="entry name" value="PLDc_EcPPK1_C1_like"/>
    <property type="match status" value="1"/>
</dbReference>
<evidence type="ECO:0000259" key="11">
    <source>
        <dbReference type="Pfam" id="PF17941"/>
    </source>
</evidence>
<keyword evidence="1 6" id="KW-0597">Phosphoprotein</keyword>
<dbReference type="GO" id="GO:0046872">
    <property type="term" value="F:metal ion binding"/>
    <property type="evidence" value="ECO:0007669"/>
    <property type="project" value="UniProtKB-KW"/>
</dbReference>
<dbReference type="Pfam" id="PF17941">
    <property type="entry name" value="PP_kinase_C_1"/>
    <property type="match status" value="1"/>
</dbReference>
<evidence type="ECO:0000256" key="4">
    <source>
        <dbReference type="ARBA" id="ARBA00022777"/>
    </source>
</evidence>
<dbReference type="InterPro" id="IPR024953">
    <property type="entry name" value="PP_kinase_middle"/>
</dbReference>
<feature type="domain" description="Polyphosphate kinase middle" evidence="8">
    <location>
        <begin position="122"/>
        <end position="301"/>
    </location>
</feature>
<feature type="domain" description="Polyphosphate kinase C-terminal" evidence="11">
    <location>
        <begin position="327"/>
        <end position="494"/>
    </location>
</feature>
<keyword evidence="2 6" id="KW-0808">Transferase</keyword>
<dbReference type="SUPFAM" id="SSF143724">
    <property type="entry name" value="PHP14-like"/>
    <property type="match status" value="1"/>
</dbReference>
<evidence type="ECO:0000256" key="3">
    <source>
        <dbReference type="ARBA" id="ARBA00022741"/>
    </source>
</evidence>
<dbReference type="EMBL" id="DNWC01000022">
    <property type="protein sequence ID" value="HBJ07630.1"/>
    <property type="molecule type" value="Genomic_DNA"/>
</dbReference>
<evidence type="ECO:0000259" key="9">
    <source>
        <dbReference type="Pfam" id="PF13089"/>
    </source>
</evidence>
<keyword evidence="3 6" id="KW-0547">Nucleotide-binding</keyword>
<dbReference type="PANTHER" id="PTHR30218:SF0">
    <property type="entry name" value="POLYPHOSPHATE KINASE"/>
    <property type="match status" value="1"/>
</dbReference>
<keyword evidence="4 6" id="KW-0418">Kinase</keyword>
<sequence length="689" mass="80742">MDENRIFFKRDISWLSFNYRVLSESRNKKLPIFERVKFLSIFSSNLEEFYKIRISEYRQTIAQENNEPELKSRAKATLYEINKEVSRQMQDFFFIFRDEILPELARNNIILYQGEQPIIEMHRAFIRNYFYDEIFPFLQPVLILKDDISSFLRDNRLYLVIKLYKKSNAELCYALIKIPFSKVPRFISLPSIGETHYLMFVDDAIGYNLDIVFPGFIVDSYYSIRISRDADFSIDPHRNYDLVKEIQKSVKKRKTGRANRMVYNHRMPADMLRYLCETYHIPESQCIPAGRYLTLEDLIKLPNPGSPSLSSRTFSPMRVSLFDRSGSMFKVIKNQDVLLHYPYQSFDYLIRFLTEAAYDPKVDEIKITQYRVAEESAVVNALITAAKNGKRVTVFVELKARFDEENNIATSERMKKYGIKIIYSTPGLKVHAKVALILRRSERGENIEKSFAYLSTGNFNEKTAKIYSDMGLFTYNTALIQDLNLLFNILEGKTAYPHFEQLIVSPFNMLSSLKEKIAREIELARQGKQAYLILKMNGLQDEEMIRLLYDASEAGVKIDLIIRGICCLVPNQPYSRNIKIIRIIDEFLEHARIWYFNSDGKEEVFLSSADWMKRNLSRRIETAFPITNEQIKQKIIKILRLQLQDNTQACIIDENLQNIPVVENSEKPVRAQQEIYELLKNEAESTTHI</sequence>
<dbReference type="InterPro" id="IPR025200">
    <property type="entry name" value="PPK_C_dom2"/>
</dbReference>
<comment type="similarity">
    <text evidence="6 7">Belongs to the polyphosphate kinase 1 (PPK1) family.</text>
</comment>
<dbReference type="InterPro" id="IPR036832">
    <property type="entry name" value="PPK_N_dom_sf"/>
</dbReference>
<evidence type="ECO:0000256" key="6">
    <source>
        <dbReference type="HAMAP-Rule" id="MF_00347"/>
    </source>
</evidence>
<dbReference type="SUPFAM" id="SSF140356">
    <property type="entry name" value="PPK N-terminal domain-like"/>
    <property type="match status" value="1"/>
</dbReference>
<dbReference type="PANTHER" id="PTHR30218">
    <property type="entry name" value="POLYPHOSPHATE KINASE"/>
    <property type="match status" value="1"/>
</dbReference>
<dbReference type="InterPro" id="IPR003414">
    <property type="entry name" value="PP_kinase"/>
</dbReference>
<feature type="binding site" evidence="6">
    <location>
        <position position="371"/>
    </location>
    <ligand>
        <name>Mg(2+)</name>
        <dbReference type="ChEBI" id="CHEBI:18420"/>
    </ligand>
</feature>
<dbReference type="InterPro" id="IPR025198">
    <property type="entry name" value="PPK_N_dom"/>
</dbReference>
<dbReference type="InterPro" id="IPR036830">
    <property type="entry name" value="PP_kinase_middle_dom_sf"/>
</dbReference>
<dbReference type="Gene3D" id="3.30.1840.10">
    <property type="entry name" value="Polyphosphate kinase middle domain"/>
    <property type="match status" value="1"/>
</dbReference>
<dbReference type="Gene3D" id="1.20.58.310">
    <property type="entry name" value="Polyphosphate kinase N-terminal domain"/>
    <property type="match status" value="1"/>
</dbReference>
<comment type="caution">
    <text evidence="12">The sequence shown here is derived from an EMBL/GenBank/DDBJ whole genome shotgun (WGS) entry which is preliminary data.</text>
</comment>
<feature type="binding site" evidence="6">
    <location>
        <position position="467"/>
    </location>
    <ligand>
        <name>ATP</name>
        <dbReference type="ChEBI" id="CHEBI:30616"/>
    </ligand>
</feature>
<name>A0A354LZE1_9BACT</name>
<dbReference type="GO" id="GO:0009358">
    <property type="term" value="C:polyphosphate kinase complex"/>
    <property type="evidence" value="ECO:0007669"/>
    <property type="project" value="InterPro"/>
</dbReference>
<comment type="cofactor">
    <cofactor evidence="6">
        <name>Mg(2+)</name>
        <dbReference type="ChEBI" id="CHEBI:18420"/>
    </cofactor>
</comment>
<dbReference type="InterPro" id="IPR041108">
    <property type="entry name" value="PP_kinase_C_1"/>
</dbReference>
<organism evidence="12 13">
    <name type="scientific">Coprobacter fastidiosus</name>
    <dbReference type="NCBI Taxonomy" id="1099853"/>
    <lineage>
        <taxon>Bacteria</taxon>
        <taxon>Pseudomonadati</taxon>
        <taxon>Bacteroidota</taxon>
        <taxon>Bacteroidia</taxon>
        <taxon>Bacteroidales</taxon>
        <taxon>Barnesiellaceae</taxon>
        <taxon>Coprobacter</taxon>
    </lineage>
</organism>
<dbReference type="HAMAP" id="MF_00347">
    <property type="entry name" value="Polyphosphate_kinase"/>
    <property type="match status" value="1"/>
</dbReference>
<feature type="binding site" evidence="6">
    <location>
        <position position="401"/>
    </location>
    <ligand>
        <name>Mg(2+)</name>
        <dbReference type="ChEBI" id="CHEBI:18420"/>
    </ligand>
</feature>
<comment type="catalytic activity">
    <reaction evidence="6 7">
        <text>[phosphate](n) + ATP = [phosphate](n+1) + ADP</text>
        <dbReference type="Rhea" id="RHEA:19573"/>
        <dbReference type="Rhea" id="RHEA-COMP:9859"/>
        <dbReference type="Rhea" id="RHEA-COMP:14280"/>
        <dbReference type="ChEBI" id="CHEBI:16838"/>
        <dbReference type="ChEBI" id="CHEBI:30616"/>
        <dbReference type="ChEBI" id="CHEBI:456216"/>
        <dbReference type="EC" id="2.7.4.1"/>
    </reaction>
</comment>
<dbReference type="Proteomes" id="UP000262954">
    <property type="component" value="Unassembled WGS sequence"/>
</dbReference>
<dbReference type="Pfam" id="PF13089">
    <property type="entry name" value="PP_kinase_N"/>
    <property type="match status" value="1"/>
</dbReference>
<dbReference type="NCBIfam" id="TIGR03705">
    <property type="entry name" value="poly_P_kin"/>
    <property type="match status" value="1"/>
</dbReference>
<gene>
    <name evidence="12" type="primary">ppk1</name>
    <name evidence="6" type="synonym">ppk</name>
    <name evidence="12" type="ORF">DDY73_01365</name>
</gene>
<feature type="binding site" evidence="6">
    <location>
        <position position="590"/>
    </location>
    <ligand>
        <name>ATP</name>
        <dbReference type="ChEBI" id="CHEBI:30616"/>
    </ligand>
</feature>
<evidence type="ECO:0000259" key="10">
    <source>
        <dbReference type="Pfam" id="PF13090"/>
    </source>
</evidence>
<dbReference type="GO" id="GO:0006799">
    <property type="term" value="P:polyphosphate biosynthetic process"/>
    <property type="evidence" value="ECO:0007669"/>
    <property type="project" value="UniProtKB-UniRule"/>
</dbReference>
<comment type="PTM">
    <text evidence="6 7">An intermediate of this reaction is the autophosphorylated ppk in which a phosphate is covalently linked to a histidine residue through a N-P bond.</text>
</comment>
<comment type="function">
    <text evidence="6 7">Catalyzes the reversible transfer of the terminal phosphate of ATP to form a long-chain polyphosphate (polyP).</text>
</comment>
<proteinExistence type="inferred from homology"/>
<feature type="binding site" evidence="6">
    <location>
        <position position="45"/>
    </location>
    <ligand>
        <name>ATP</name>
        <dbReference type="ChEBI" id="CHEBI:30616"/>
    </ligand>
</feature>